<evidence type="ECO:0000256" key="4">
    <source>
        <dbReference type="ARBA" id="ARBA00022553"/>
    </source>
</evidence>
<dbReference type="RefSeq" id="WP_345728312.1">
    <property type="nucleotide sequence ID" value="NZ_BAAAYN010000017.1"/>
</dbReference>
<proteinExistence type="predicted"/>
<dbReference type="Proteomes" id="UP001501676">
    <property type="component" value="Unassembled WGS sequence"/>
</dbReference>
<evidence type="ECO:0000256" key="7">
    <source>
        <dbReference type="ARBA" id="ARBA00022777"/>
    </source>
</evidence>
<evidence type="ECO:0000256" key="5">
    <source>
        <dbReference type="ARBA" id="ARBA00022679"/>
    </source>
</evidence>
<dbReference type="Gene3D" id="6.10.340.10">
    <property type="match status" value="1"/>
</dbReference>
<dbReference type="InterPro" id="IPR036097">
    <property type="entry name" value="HisK_dim/P_sf"/>
</dbReference>
<dbReference type="Gene3D" id="1.10.287.130">
    <property type="match status" value="1"/>
</dbReference>
<feature type="domain" description="HAMP" evidence="13">
    <location>
        <begin position="192"/>
        <end position="249"/>
    </location>
</feature>
<comment type="caution">
    <text evidence="14">The sequence shown here is derived from an EMBL/GenBank/DDBJ whole genome shotgun (WGS) entry which is preliminary data.</text>
</comment>
<dbReference type="PROSITE" id="PS50885">
    <property type="entry name" value="HAMP"/>
    <property type="match status" value="1"/>
</dbReference>
<keyword evidence="7 14" id="KW-0418">Kinase</keyword>
<keyword evidence="9" id="KW-0902">Two-component regulatory system</keyword>
<dbReference type="SUPFAM" id="SSF47384">
    <property type="entry name" value="Homodimeric domain of signal transducing histidine kinase"/>
    <property type="match status" value="1"/>
</dbReference>
<protein>
    <recommendedName>
        <fullName evidence="3">histidine kinase</fullName>
        <ecNumber evidence="3">2.7.13.3</ecNumber>
    </recommendedName>
</protein>
<sequence>MSLGTAVRLPVRAWRRARLRTRLVALAAAAVVLALVLSVVVLVVVLRTTLERALDVTALQTAQDVAAQEDAGALPELIPAGGTTVIQVIDENGQVLAATGGADRLKSMLPVDELVEVEREGTRYEPGHSFGVDGVVRVAAVSAGTESDPKTVLVAVPATEVHESVRVVRVVVLGGYALLLIVLVVLAWRMVGAALHPVEALRRGAEMITAGRPASGDADRLPVPRAQDEIYRLAITLNSMLARLDAARARQRAFVADAAHELRSPLASLRTQIEVAEVTSVPADPADLLADVERLTRLVNDLLLLARMDDGPAQRRPAEPVELAVVADAVAGRSTGTRVPVVRADRPGAASAVVEGDEDALTRVVTNLVENAVRYAEARVEVRLGSDGDQARLEVIDDGPGIPAEDRERVFARFTRTSHARDRDSGGAGLGLAIAREVVRRHGGSIVLSDAEPHGLVASVHLPLSRPPEAAEDDER</sequence>
<dbReference type="Pfam" id="PF00672">
    <property type="entry name" value="HAMP"/>
    <property type="match status" value="1"/>
</dbReference>
<evidence type="ECO:0000256" key="11">
    <source>
        <dbReference type="SAM" id="Phobius"/>
    </source>
</evidence>
<dbReference type="SMART" id="SM00388">
    <property type="entry name" value="HisKA"/>
    <property type="match status" value="1"/>
</dbReference>
<dbReference type="EC" id="2.7.13.3" evidence="3"/>
<evidence type="ECO:0000259" key="13">
    <source>
        <dbReference type="PROSITE" id="PS50885"/>
    </source>
</evidence>
<evidence type="ECO:0000256" key="3">
    <source>
        <dbReference type="ARBA" id="ARBA00012438"/>
    </source>
</evidence>
<comment type="catalytic activity">
    <reaction evidence="1">
        <text>ATP + protein L-histidine = ADP + protein N-phospho-L-histidine.</text>
        <dbReference type="EC" id="2.7.13.3"/>
    </reaction>
</comment>
<dbReference type="SMART" id="SM00387">
    <property type="entry name" value="HATPase_c"/>
    <property type="match status" value="1"/>
</dbReference>
<keyword evidence="6 11" id="KW-0812">Transmembrane</keyword>
<dbReference type="InterPro" id="IPR050428">
    <property type="entry name" value="TCS_sensor_his_kinase"/>
</dbReference>
<dbReference type="CDD" id="cd00082">
    <property type="entry name" value="HisKA"/>
    <property type="match status" value="1"/>
</dbReference>
<evidence type="ECO:0000256" key="10">
    <source>
        <dbReference type="ARBA" id="ARBA00023136"/>
    </source>
</evidence>
<dbReference type="InterPro" id="IPR003594">
    <property type="entry name" value="HATPase_dom"/>
</dbReference>
<dbReference type="InterPro" id="IPR003661">
    <property type="entry name" value="HisK_dim/P_dom"/>
</dbReference>
<dbReference type="SMART" id="SM00304">
    <property type="entry name" value="HAMP"/>
    <property type="match status" value="1"/>
</dbReference>
<dbReference type="InterPro" id="IPR036890">
    <property type="entry name" value="HATPase_C_sf"/>
</dbReference>
<evidence type="ECO:0000313" key="14">
    <source>
        <dbReference type="EMBL" id="GAA3386698.1"/>
    </source>
</evidence>
<dbReference type="Pfam" id="PF00512">
    <property type="entry name" value="HisKA"/>
    <property type="match status" value="1"/>
</dbReference>
<gene>
    <name evidence="14" type="ORF">GCM10020369_26040</name>
</gene>
<reference evidence="15" key="1">
    <citation type="journal article" date="2019" name="Int. J. Syst. Evol. Microbiol.">
        <title>The Global Catalogue of Microorganisms (GCM) 10K type strain sequencing project: providing services to taxonomists for standard genome sequencing and annotation.</title>
        <authorList>
            <consortium name="The Broad Institute Genomics Platform"/>
            <consortium name="The Broad Institute Genome Sequencing Center for Infectious Disease"/>
            <person name="Wu L."/>
            <person name="Ma J."/>
        </authorList>
    </citation>
    <scope>NUCLEOTIDE SEQUENCE [LARGE SCALE GENOMIC DNA]</scope>
    <source>
        <strain evidence="15">JCM 9458</strain>
    </source>
</reference>
<dbReference type="PROSITE" id="PS50109">
    <property type="entry name" value="HIS_KIN"/>
    <property type="match status" value="1"/>
</dbReference>
<evidence type="ECO:0000313" key="15">
    <source>
        <dbReference type="Proteomes" id="UP001501676"/>
    </source>
</evidence>
<evidence type="ECO:0000256" key="9">
    <source>
        <dbReference type="ARBA" id="ARBA00023012"/>
    </source>
</evidence>
<feature type="transmembrane region" description="Helical" evidence="11">
    <location>
        <begin position="167"/>
        <end position="188"/>
    </location>
</feature>
<evidence type="ECO:0000256" key="8">
    <source>
        <dbReference type="ARBA" id="ARBA00022989"/>
    </source>
</evidence>
<dbReference type="PANTHER" id="PTHR45436">
    <property type="entry name" value="SENSOR HISTIDINE KINASE YKOH"/>
    <property type="match status" value="1"/>
</dbReference>
<dbReference type="SUPFAM" id="SSF55874">
    <property type="entry name" value="ATPase domain of HSP90 chaperone/DNA topoisomerase II/histidine kinase"/>
    <property type="match status" value="1"/>
</dbReference>
<dbReference type="InterPro" id="IPR005467">
    <property type="entry name" value="His_kinase_dom"/>
</dbReference>
<keyword evidence="4" id="KW-0597">Phosphoprotein</keyword>
<keyword evidence="5" id="KW-0808">Transferase</keyword>
<keyword evidence="10 11" id="KW-0472">Membrane</keyword>
<keyword evidence="15" id="KW-1185">Reference proteome</keyword>
<comment type="subcellular location">
    <subcellularLocation>
        <location evidence="2">Cell membrane</location>
    </subcellularLocation>
</comment>
<evidence type="ECO:0000256" key="1">
    <source>
        <dbReference type="ARBA" id="ARBA00000085"/>
    </source>
</evidence>
<dbReference type="CDD" id="cd06225">
    <property type="entry name" value="HAMP"/>
    <property type="match status" value="1"/>
</dbReference>
<dbReference type="PANTHER" id="PTHR45436:SF5">
    <property type="entry name" value="SENSOR HISTIDINE KINASE TRCS"/>
    <property type="match status" value="1"/>
</dbReference>
<dbReference type="EMBL" id="BAAAYN010000017">
    <property type="protein sequence ID" value="GAA3386698.1"/>
    <property type="molecule type" value="Genomic_DNA"/>
</dbReference>
<dbReference type="InterPro" id="IPR003660">
    <property type="entry name" value="HAMP_dom"/>
</dbReference>
<feature type="domain" description="Histidine kinase" evidence="12">
    <location>
        <begin position="257"/>
        <end position="466"/>
    </location>
</feature>
<name>A0ABP6SXW4_9ACTN</name>
<evidence type="ECO:0000259" key="12">
    <source>
        <dbReference type="PROSITE" id="PS50109"/>
    </source>
</evidence>
<evidence type="ECO:0000256" key="6">
    <source>
        <dbReference type="ARBA" id="ARBA00022692"/>
    </source>
</evidence>
<organism evidence="14 15">
    <name type="scientific">Cryptosporangium minutisporangium</name>
    <dbReference type="NCBI Taxonomy" id="113569"/>
    <lineage>
        <taxon>Bacteria</taxon>
        <taxon>Bacillati</taxon>
        <taxon>Actinomycetota</taxon>
        <taxon>Actinomycetes</taxon>
        <taxon>Cryptosporangiales</taxon>
        <taxon>Cryptosporangiaceae</taxon>
        <taxon>Cryptosporangium</taxon>
    </lineage>
</organism>
<dbReference type="PRINTS" id="PR00344">
    <property type="entry name" value="BCTRLSENSOR"/>
</dbReference>
<dbReference type="GO" id="GO:0016301">
    <property type="term" value="F:kinase activity"/>
    <property type="evidence" value="ECO:0007669"/>
    <property type="project" value="UniProtKB-KW"/>
</dbReference>
<dbReference type="Gene3D" id="3.30.565.10">
    <property type="entry name" value="Histidine kinase-like ATPase, C-terminal domain"/>
    <property type="match status" value="1"/>
</dbReference>
<feature type="transmembrane region" description="Helical" evidence="11">
    <location>
        <begin position="23"/>
        <end position="46"/>
    </location>
</feature>
<evidence type="ECO:0000256" key="2">
    <source>
        <dbReference type="ARBA" id="ARBA00004236"/>
    </source>
</evidence>
<keyword evidence="8 11" id="KW-1133">Transmembrane helix</keyword>
<dbReference type="InterPro" id="IPR004358">
    <property type="entry name" value="Sig_transdc_His_kin-like_C"/>
</dbReference>
<dbReference type="Pfam" id="PF02518">
    <property type="entry name" value="HATPase_c"/>
    <property type="match status" value="1"/>
</dbReference>
<accession>A0ABP6SXW4</accession>